<comment type="caution">
    <text evidence="1">The sequence shown here is derived from an EMBL/GenBank/DDBJ whole genome shotgun (WGS) entry which is preliminary data.</text>
</comment>
<dbReference type="Proteomes" id="UP000663866">
    <property type="component" value="Unassembled WGS sequence"/>
</dbReference>
<gene>
    <name evidence="1" type="ORF">OVN521_LOCUS46684</name>
</gene>
<protein>
    <recommendedName>
        <fullName evidence="3">Fibronectin type-III domain-containing protein</fullName>
    </recommendedName>
</protein>
<feature type="non-terminal residue" evidence="1">
    <location>
        <position position="82"/>
    </location>
</feature>
<dbReference type="Gene3D" id="2.60.40.10">
    <property type="entry name" value="Immunoglobulins"/>
    <property type="match status" value="1"/>
</dbReference>
<name>A0A821F1M3_9BILA</name>
<keyword evidence="2" id="KW-1185">Reference proteome</keyword>
<sequence>KSSTFNDQYKSNSEEQPVVEHKPYINEYNRSISDTRVLIDGLKEAQMYMFQVFACHNVSKQPLSDACSLNGIILAVRTKPGD</sequence>
<organism evidence="1 2">
    <name type="scientific">Rotaria magnacalcarata</name>
    <dbReference type="NCBI Taxonomy" id="392030"/>
    <lineage>
        <taxon>Eukaryota</taxon>
        <taxon>Metazoa</taxon>
        <taxon>Spiralia</taxon>
        <taxon>Gnathifera</taxon>
        <taxon>Rotifera</taxon>
        <taxon>Eurotatoria</taxon>
        <taxon>Bdelloidea</taxon>
        <taxon>Philodinida</taxon>
        <taxon>Philodinidae</taxon>
        <taxon>Rotaria</taxon>
    </lineage>
</organism>
<feature type="non-terminal residue" evidence="1">
    <location>
        <position position="1"/>
    </location>
</feature>
<dbReference type="EMBL" id="CAJOBG010085358">
    <property type="protein sequence ID" value="CAF4646330.1"/>
    <property type="molecule type" value="Genomic_DNA"/>
</dbReference>
<evidence type="ECO:0008006" key="3">
    <source>
        <dbReference type="Google" id="ProtNLM"/>
    </source>
</evidence>
<evidence type="ECO:0000313" key="1">
    <source>
        <dbReference type="EMBL" id="CAF4646330.1"/>
    </source>
</evidence>
<dbReference type="InterPro" id="IPR036116">
    <property type="entry name" value="FN3_sf"/>
</dbReference>
<evidence type="ECO:0000313" key="2">
    <source>
        <dbReference type="Proteomes" id="UP000663866"/>
    </source>
</evidence>
<reference evidence="1" key="1">
    <citation type="submission" date="2021-02" db="EMBL/GenBank/DDBJ databases">
        <authorList>
            <person name="Nowell W R."/>
        </authorList>
    </citation>
    <scope>NUCLEOTIDE SEQUENCE</scope>
</reference>
<accession>A0A821F1M3</accession>
<proteinExistence type="predicted"/>
<dbReference type="SUPFAM" id="SSF49265">
    <property type="entry name" value="Fibronectin type III"/>
    <property type="match status" value="1"/>
</dbReference>
<dbReference type="AlphaFoldDB" id="A0A821F1M3"/>
<dbReference type="InterPro" id="IPR013783">
    <property type="entry name" value="Ig-like_fold"/>
</dbReference>